<accession>A0A1Z4JC46</accession>
<dbReference type="Proteomes" id="UP000217895">
    <property type="component" value="Chromosome"/>
</dbReference>
<gene>
    <name evidence="1" type="ORF">NIES2135_10790</name>
</gene>
<dbReference type="EMBL" id="AP018203">
    <property type="protein sequence ID" value="BAY54263.1"/>
    <property type="molecule type" value="Genomic_DNA"/>
</dbReference>
<organism evidence="1 2">
    <name type="scientific">Leptolyngbya boryana NIES-2135</name>
    <dbReference type="NCBI Taxonomy" id="1973484"/>
    <lineage>
        <taxon>Bacteria</taxon>
        <taxon>Bacillati</taxon>
        <taxon>Cyanobacteriota</taxon>
        <taxon>Cyanophyceae</taxon>
        <taxon>Leptolyngbyales</taxon>
        <taxon>Leptolyngbyaceae</taxon>
        <taxon>Leptolyngbya group</taxon>
        <taxon>Leptolyngbya</taxon>
    </lineage>
</organism>
<name>A0A1Z4JC46_LEPBY</name>
<sequence>MALAQVYQLKVEVAQAFYQLGVTYHAIGNAPKTCETLRQADRLLSEVEAVQKIEQVFRHP</sequence>
<protein>
    <submittedName>
        <fullName evidence="1">Uncharacterized protein</fullName>
    </submittedName>
</protein>
<dbReference type="AlphaFoldDB" id="A0A1Z4JC46"/>
<reference evidence="1 2" key="1">
    <citation type="submission" date="2017-06" db="EMBL/GenBank/DDBJ databases">
        <title>Genome sequencing of cyanobaciteial culture collection at National Institute for Environmental Studies (NIES).</title>
        <authorList>
            <person name="Hirose Y."/>
            <person name="Shimura Y."/>
            <person name="Fujisawa T."/>
            <person name="Nakamura Y."/>
            <person name="Kawachi M."/>
        </authorList>
    </citation>
    <scope>NUCLEOTIDE SEQUENCE [LARGE SCALE GENOMIC DNA]</scope>
    <source>
        <strain evidence="1 2">NIES-2135</strain>
    </source>
</reference>
<proteinExistence type="predicted"/>
<evidence type="ECO:0000313" key="2">
    <source>
        <dbReference type="Proteomes" id="UP000217895"/>
    </source>
</evidence>
<evidence type="ECO:0000313" key="1">
    <source>
        <dbReference type="EMBL" id="BAY54263.1"/>
    </source>
</evidence>
<keyword evidence="2" id="KW-1185">Reference proteome</keyword>